<dbReference type="InterPro" id="IPR016195">
    <property type="entry name" value="Pol/histidinol_Pase-like"/>
</dbReference>
<dbReference type="NCBIfam" id="TIGR00594">
    <property type="entry name" value="polc"/>
    <property type="match status" value="1"/>
</dbReference>
<evidence type="ECO:0000256" key="10">
    <source>
        <dbReference type="ARBA" id="ARBA00022705"/>
    </source>
</evidence>
<dbReference type="PANTHER" id="PTHR32294">
    <property type="entry name" value="DNA POLYMERASE III SUBUNIT ALPHA"/>
    <property type="match status" value="1"/>
</dbReference>
<dbReference type="InterPro" id="IPR011708">
    <property type="entry name" value="DNA_pol3_alpha_NTPase_dom"/>
</dbReference>
<dbReference type="Gene3D" id="3.20.20.140">
    <property type="entry name" value="Metal-dependent hydrolases"/>
    <property type="match status" value="1"/>
</dbReference>
<keyword evidence="10" id="KW-0235">DNA replication</keyword>
<evidence type="ECO:0000256" key="11">
    <source>
        <dbReference type="ARBA" id="ARBA00022763"/>
    </source>
</evidence>
<evidence type="ECO:0000256" key="3">
    <source>
        <dbReference type="ARBA" id="ARBA00009496"/>
    </source>
</evidence>
<evidence type="ECO:0000256" key="6">
    <source>
        <dbReference type="ARBA" id="ARBA00019114"/>
    </source>
</evidence>
<evidence type="ECO:0000313" key="17">
    <source>
        <dbReference type="EMBL" id="QCD55007.1"/>
    </source>
</evidence>
<evidence type="ECO:0000256" key="15">
    <source>
        <dbReference type="SAM" id="MobiDB-lite"/>
    </source>
</evidence>
<evidence type="ECO:0000256" key="4">
    <source>
        <dbReference type="ARBA" id="ARBA00012417"/>
    </source>
</evidence>
<dbReference type="InterPro" id="IPR004805">
    <property type="entry name" value="DnaE2/DnaE/PolC"/>
</dbReference>
<feature type="domain" description="Polymerase/histidinol phosphatase N-terminal" evidence="16">
    <location>
        <begin position="5"/>
        <end position="72"/>
    </location>
</feature>
<evidence type="ECO:0000256" key="5">
    <source>
        <dbReference type="ARBA" id="ARBA00017273"/>
    </source>
</evidence>
<evidence type="ECO:0000256" key="13">
    <source>
        <dbReference type="ARBA" id="ARBA00023204"/>
    </source>
</evidence>
<keyword evidence="18" id="KW-1185">Reference proteome</keyword>
<evidence type="ECO:0000256" key="12">
    <source>
        <dbReference type="ARBA" id="ARBA00022932"/>
    </source>
</evidence>
<dbReference type="GO" id="GO:0008408">
    <property type="term" value="F:3'-5' exonuclease activity"/>
    <property type="evidence" value="ECO:0007669"/>
    <property type="project" value="InterPro"/>
</dbReference>
<dbReference type="CDD" id="cd07431">
    <property type="entry name" value="PHP_PolIIIA"/>
    <property type="match status" value="1"/>
</dbReference>
<dbReference type="RefSeq" id="WP_175431672.1">
    <property type="nucleotide sequence ID" value="NZ_CP021978.1"/>
</dbReference>
<comment type="subcellular location">
    <subcellularLocation>
        <location evidence="1">Cytoplasm</location>
    </subcellularLocation>
</comment>
<feature type="region of interest" description="Disordered" evidence="15">
    <location>
        <begin position="1081"/>
        <end position="1162"/>
    </location>
</feature>
<dbReference type="Pfam" id="PF14579">
    <property type="entry name" value="HHH_6"/>
    <property type="match status" value="1"/>
</dbReference>
<dbReference type="GO" id="GO:0003676">
    <property type="term" value="F:nucleic acid binding"/>
    <property type="evidence" value="ECO:0007669"/>
    <property type="project" value="InterPro"/>
</dbReference>
<evidence type="ECO:0000259" key="16">
    <source>
        <dbReference type="SMART" id="SM00481"/>
    </source>
</evidence>
<dbReference type="GO" id="GO:0003887">
    <property type="term" value="F:DNA-directed DNA polymerase activity"/>
    <property type="evidence" value="ECO:0007669"/>
    <property type="project" value="UniProtKB-KW"/>
</dbReference>
<evidence type="ECO:0000256" key="9">
    <source>
        <dbReference type="ARBA" id="ARBA00022695"/>
    </source>
</evidence>
<dbReference type="InterPro" id="IPR029460">
    <property type="entry name" value="DNAPol_HHH"/>
</dbReference>
<keyword evidence="7" id="KW-0963">Cytoplasm</keyword>
<evidence type="ECO:0000256" key="2">
    <source>
        <dbReference type="ARBA" id="ARBA00007391"/>
    </source>
</evidence>
<dbReference type="GO" id="GO:0005737">
    <property type="term" value="C:cytoplasm"/>
    <property type="evidence" value="ECO:0007669"/>
    <property type="project" value="UniProtKB-SubCell"/>
</dbReference>
<comment type="similarity">
    <text evidence="2">Belongs to the DNA polymerase type-C family. DnaE2 subfamily.</text>
</comment>
<accession>A0A6G5RBL8</accession>
<dbReference type="Proteomes" id="UP000495940">
    <property type="component" value="Chromosome"/>
</dbReference>
<dbReference type="InterPro" id="IPR041931">
    <property type="entry name" value="DNA_pol3_alpha_thumb_dom"/>
</dbReference>
<dbReference type="Pfam" id="PF07733">
    <property type="entry name" value="DNA_pol3_alpha"/>
    <property type="match status" value="1"/>
</dbReference>
<dbReference type="EC" id="2.7.7.7" evidence="4"/>
<dbReference type="SMART" id="SM00481">
    <property type="entry name" value="POLIIIAc"/>
    <property type="match status" value="1"/>
</dbReference>
<keyword evidence="13" id="KW-0234">DNA repair</keyword>
<keyword evidence="9" id="KW-0548">Nucleotidyltransferase</keyword>
<evidence type="ECO:0000256" key="14">
    <source>
        <dbReference type="ARBA" id="ARBA00049244"/>
    </source>
</evidence>
<dbReference type="Pfam" id="PF17657">
    <property type="entry name" value="DNA_pol3_finger"/>
    <property type="match status" value="1"/>
</dbReference>
<keyword evidence="12" id="KW-0239">DNA-directed DNA polymerase</keyword>
<dbReference type="AlphaFoldDB" id="A0A6G5RBL8"/>
<sequence>MPGFTHLHTVSGFSLRYGASHPERLAERASERGMEALALTDRDTLAGAVRFSKACGKAGVRPLFGADLAVAGAEPERRERRRTPVRGGAFVDESAPRVTFLARDGARGWGELCRLVSAAHEGEGTPLLPWERNHAEGLTVLLGPGSDVGRALAAGRPDRAARLLVPWRDIYGDDLRLEAVWHGREGTGPGSLRLAARTVGFAAEQRIRPVLTNAVRYADPGLGPVADVLDAARRLVPIDPAKGLDSGEAWLKGAGDMFGAAERIVEAAGFRRETAHRLVAQTEAAAAECLVDPEDDLGIGTVHFPEPHLVGAGRRTAQRTLASRAAAGMVLRGYDRRREYWERMHHELDIIAHHGFASYFLTVAQVVDDVREMGIRVAARGSGAGSLVNHLLGIAHADPIEHRLLMERFLSKERVVLPDIDIDVESARRLEVYRAIIDRFGTERVATVAMPETYRVRHAIRDVGAALSMDPAEIDRVAKSFPHIRARDARAALEELPELRALAGEKEKYGRLWELVEALDALPRGVAMHPCGVLLSDASLLARTPVMPTSGEGFPMSQFDKDDVEDLGLLKLDVLGVRMQSAMAHAVEEVERVSGVRVDLDGLPPGDPETYRLIQSTETLGCFQIESPGQRDLVGRLQPAGFHDLVVDISLFRPGPVAADMVRPFIEARHGRAPIRYPHPDLEGPLKETYGVVVFHEQIIDIVDIMTGCGRGEADRVRRGLSDPESQERIKVWFAQHAAANGYDAETIQRTWEIVEAFGSYGFCKAHAVAFAVPTYQSAWLKTHHPAAFYAGLLTHDPGMYPKRLLLADARRRGVPVLPLDVNASGVAHRIELVSGKWGLRLALSDVYGISEAEAARIAVGQPYASLVDFWERGRPSRPLAQRLAQVGALDAFGANRRDLQLHLTELHRGARGGGGGQLPLAGGRKTAPAGLPDLTSSERLSAELGVLSMDASRNLMDDHRQFLDELGVVSARRLREARHGETVLVAGAKAATQTPPIRSGKRVIFSTLDDGTGLVDLAFFDDSHDACAHTVFHSWLLLVRGVVQRRGPRSLSVVGAAAWNLADLLEVRREEGLEGVAARLAGAGGSGDSGDDAEGAARRRLAGSDGAPAPAGSAAQDPMEQRKIRMATGYEMHPWADLRPAGEGPAAVGRKLWHQSPGSAG</sequence>
<dbReference type="InterPro" id="IPR003141">
    <property type="entry name" value="Pol/His_phosphatase_N"/>
</dbReference>
<dbReference type="KEGG" id="shaw:CEB94_09185"/>
<dbReference type="GO" id="GO:0006281">
    <property type="term" value="P:DNA repair"/>
    <property type="evidence" value="ECO:0007669"/>
    <property type="project" value="UniProtKB-KW"/>
</dbReference>
<dbReference type="InterPro" id="IPR004013">
    <property type="entry name" value="PHP_dom"/>
</dbReference>
<comment type="similarity">
    <text evidence="3">Belongs to the DNA polymerase type-C family. DnaE subfamily.</text>
</comment>
<gene>
    <name evidence="17" type="ORF">CEB94_09185</name>
</gene>
<keyword evidence="8" id="KW-0808">Transferase</keyword>
<evidence type="ECO:0000256" key="7">
    <source>
        <dbReference type="ARBA" id="ARBA00022490"/>
    </source>
</evidence>
<reference evidence="17 18" key="1">
    <citation type="submission" date="2017-06" db="EMBL/GenBank/DDBJ databases">
        <title>Complete Genome Sequence of Streptomyces hawaiiensis NRRL 15010 and insights into acyldepsipeptides biosynthesis.</title>
        <authorList>
            <person name="Mariita R.M."/>
            <person name="Sello J.K."/>
        </authorList>
    </citation>
    <scope>NUCLEOTIDE SEQUENCE [LARGE SCALE GENOMIC DNA]</scope>
    <source>
        <strain evidence="17 18">ATCC 12236</strain>
    </source>
</reference>
<dbReference type="InterPro" id="IPR004365">
    <property type="entry name" value="NA-bd_OB_tRNA"/>
</dbReference>
<dbReference type="Pfam" id="PF02811">
    <property type="entry name" value="PHP"/>
    <property type="match status" value="1"/>
</dbReference>
<feature type="region of interest" description="Disordered" evidence="15">
    <location>
        <begin position="909"/>
        <end position="935"/>
    </location>
</feature>
<dbReference type="InterPro" id="IPR040982">
    <property type="entry name" value="DNA_pol3_finger"/>
</dbReference>
<evidence type="ECO:0000256" key="1">
    <source>
        <dbReference type="ARBA" id="ARBA00004496"/>
    </source>
</evidence>
<organism evidence="17 18">
    <name type="scientific">Streptomyces hawaiiensis</name>
    <dbReference type="NCBI Taxonomy" id="67305"/>
    <lineage>
        <taxon>Bacteria</taxon>
        <taxon>Bacillati</taxon>
        <taxon>Actinomycetota</taxon>
        <taxon>Actinomycetes</taxon>
        <taxon>Kitasatosporales</taxon>
        <taxon>Streptomycetaceae</taxon>
        <taxon>Streptomyces</taxon>
    </lineage>
</organism>
<dbReference type="Pfam" id="PF01336">
    <property type="entry name" value="tRNA_anti-codon"/>
    <property type="match status" value="1"/>
</dbReference>
<name>A0A6G5RBL8_9ACTN</name>
<dbReference type="SUPFAM" id="SSF89550">
    <property type="entry name" value="PHP domain-like"/>
    <property type="match status" value="1"/>
</dbReference>
<keyword evidence="11" id="KW-0227">DNA damage</keyword>
<dbReference type="CDD" id="cd04485">
    <property type="entry name" value="DnaE_OBF"/>
    <property type="match status" value="1"/>
</dbReference>
<feature type="compositionally biased region" description="Low complexity" evidence="15">
    <location>
        <begin position="1104"/>
        <end position="1119"/>
    </location>
</feature>
<protein>
    <recommendedName>
        <fullName evidence="6">DNA polymerase III subunit alpha</fullName>
        <ecNumber evidence="4">2.7.7.7</ecNumber>
    </recommendedName>
    <alternativeName>
        <fullName evidence="5">Error-prone DNA polymerase</fullName>
    </alternativeName>
</protein>
<evidence type="ECO:0000256" key="8">
    <source>
        <dbReference type="ARBA" id="ARBA00022679"/>
    </source>
</evidence>
<comment type="catalytic activity">
    <reaction evidence="14">
        <text>DNA(n) + a 2'-deoxyribonucleoside 5'-triphosphate = DNA(n+1) + diphosphate</text>
        <dbReference type="Rhea" id="RHEA:22508"/>
        <dbReference type="Rhea" id="RHEA-COMP:17339"/>
        <dbReference type="Rhea" id="RHEA-COMP:17340"/>
        <dbReference type="ChEBI" id="CHEBI:33019"/>
        <dbReference type="ChEBI" id="CHEBI:61560"/>
        <dbReference type="ChEBI" id="CHEBI:173112"/>
        <dbReference type="EC" id="2.7.7.7"/>
    </reaction>
</comment>
<dbReference type="GO" id="GO:0006260">
    <property type="term" value="P:DNA replication"/>
    <property type="evidence" value="ECO:0007669"/>
    <property type="project" value="UniProtKB-KW"/>
</dbReference>
<dbReference type="PANTHER" id="PTHR32294:SF4">
    <property type="entry name" value="ERROR-PRONE DNA POLYMERASE"/>
    <property type="match status" value="1"/>
</dbReference>
<dbReference type="EMBL" id="CP021978">
    <property type="protein sequence ID" value="QCD55007.1"/>
    <property type="molecule type" value="Genomic_DNA"/>
</dbReference>
<evidence type="ECO:0000313" key="18">
    <source>
        <dbReference type="Proteomes" id="UP000495940"/>
    </source>
</evidence>
<dbReference type="Gene3D" id="1.10.10.1600">
    <property type="entry name" value="Bacterial DNA polymerase III alpha subunit, thumb domain"/>
    <property type="match status" value="1"/>
</dbReference>
<proteinExistence type="inferred from homology"/>